<dbReference type="GO" id="GO:0055085">
    <property type="term" value="P:transmembrane transport"/>
    <property type="evidence" value="ECO:0007669"/>
    <property type="project" value="InterPro"/>
</dbReference>
<dbReference type="InterPro" id="IPR050809">
    <property type="entry name" value="UgpAE/MalFG_permease"/>
</dbReference>
<dbReference type="InterPro" id="IPR035906">
    <property type="entry name" value="MetI-like_sf"/>
</dbReference>
<evidence type="ECO:0000259" key="9">
    <source>
        <dbReference type="PROSITE" id="PS50928"/>
    </source>
</evidence>
<keyword evidence="11" id="KW-1185">Reference proteome</keyword>
<comment type="subcellular location">
    <subcellularLocation>
        <location evidence="1 7">Cell membrane</location>
        <topology evidence="1 7">Multi-pass membrane protein</topology>
    </subcellularLocation>
</comment>
<feature type="domain" description="ABC transmembrane type-1" evidence="9">
    <location>
        <begin position="104"/>
        <end position="321"/>
    </location>
</feature>
<feature type="transmembrane region" description="Helical" evidence="7">
    <location>
        <begin position="248"/>
        <end position="268"/>
    </location>
</feature>
<reference evidence="10 11" key="1">
    <citation type="journal article" date="2009" name="Stand. Genomic Sci.">
        <title>Complete genome sequence of Catenulispora acidiphila type strain (ID 139908).</title>
        <authorList>
            <person name="Copeland A."/>
            <person name="Lapidus A."/>
            <person name="Glavina Del Rio T."/>
            <person name="Nolan M."/>
            <person name="Lucas S."/>
            <person name="Chen F."/>
            <person name="Tice H."/>
            <person name="Cheng J.F."/>
            <person name="Bruce D."/>
            <person name="Goodwin L."/>
            <person name="Pitluck S."/>
            <person name="Mikhailova N."/>
            <person name="Pati A."/>
            <person name="Ivanova N."/>
            <person name="Mavromatis K."/>
            <person name="Chen A."/>
            <person name="Palaniappan K."/>
            <person name="Chain P."/>
            <person name="Land M."/>
            <person name="Hauser L."/>
            <person name="Chang Y.J."/>
            <person name="Jeffries C.D."/>
            <person name="Chertkov O."/>
            <person name="Brettin T."/>
            <person name="Detter J.C."/>
            <person name="Han C."/>
            <person name="Ali Z."/>
            <person name="Tindall B.J."/>
            <person name="Goker M."/>
            <person name="Bristow J."/>
            <person name="Eisen J.A."/>
            <person name="Markowitz V."/>
            <person name="Hugenholtz P."/>
            <person name="Kyrpides N.C."/>
            <person name="Klenk H.P."/>
        </authorList>
    </citation>
    <scope>NUCLEOTIDE SEQUENCE [LARGE SCALE GENOMIC DNA]</scope>
    <source>
        <strain evidence="11">DSM 44928 / JCM 14897 / NBRC 102108 / NRRL B-24433 / ID139908</strain>
    </source>
</reference>
<gene>
    <name evidence="10" type="ordered locus">Caci_7200</name>
</gene>
<accession>C7Q716</accession>
<dbReference type="Proteomes" id="UP000000851">
    <property type="component" value="Chromosome"/>
</dbReference>
<dbReference type="AlphaFoldDB" id="C7Q716"/>
<dbReference type="GO" id="GO:0005886">
    <property type="term" value="C:plasma membrane"/>
    <property type="evidence" value="ECO:0007669"/>
    <property type="project" value="UniProtKB-SubCell"/>
</dbReference>
<sequence precursor="true">MNALPTHAPRREGTPPTRPAASAAPDDPGAAGSRPRRRRQPQPYVLLLPAVVLLAAVVGYPLVRLGVISTQGFGLRTLITGRATSVGGANYTAILHDTQLTQVLIRTVVFAATLVAGTVVIGFGAALMMVAAGRRLRVAMMLALLGAWAMPTVASTLVWQWLFQPTYGVVNWLLTQLRVFGDVRQHDFLAGTTSGFVVVWLLVVWISVPFVALTLYAGLSQIPGDYYEAAAIDGAGYVRRLRTVTLPFLRPVLMLVTVLSVIWDFNVFNQIWILTKGGPDGATTTIAIWSFTKAFASQSYGQGAAIAVFSVVLLAVLVGWWVRRLVVSGEEA</sequence>
<dbReference type="CDD" id="cd06261">
    <property type="entry name" value="TM_PBP2"/>
    <property type="match status" value="1"/>
</dbReference>
<evidence type="ECO:0000256" key="5">
    <source>
        <dbReference type="ARBA" id="ARBA00022989"/>
    </source>
</evidence>
<dbReference type="STRING" id="479433.Caci_7200"/>
<organism evidence="10 11">
    <name type="scientific">Catenulispora acidiphila (strain DSM 44928 / JCM 14897 / NBRC 102108 / NRRL B-24433 / ID139908)</name>
    <dbReference type="NCBI Taxonomy" id="479433"/>
    <lineage>
        <taxon>Bacteria</taxon>
        <taxon>Bacillati</taxon>
        <taxon>Actinomycetota</taxon>
        <taxon>Actinomycetes</taxon>
        <taxon>Catenulisporales</taxon>
        <taxon>Catenulisporaceae</taxon>
        <taxon>Catenulispora</taxon>
    </lineage>
</organism>
<feature type="transmembrane region" description="Helical" evidence="7">
    <location>
        <begin position="197"/>
        <end position="219"/>
    </location>
</feature>
<feature type="transmembrane region" description="Helical" evidence="7">
    <location>
        <begin position="142"/>
        <end position="162"/>
    </location>
</feature>
<comment type="similarity">
    <text evidence="7">Belongs to the binding-protein-dependent transport system permease family.</text>
</comment>
<dbReference type="PROSITE" id="PS50928">
    <property type="entry name" value="ABC_TM1"/>
    <property type="match status" value="1"/>
</dbReference>
<evidence type="ECO:0000256" key="1">
    <source>
        <dbReference type="ARBA" id="ARBA00004651"/>
    </source>
</evidence>
<dbReference type="PANTHER" id="PTHR43227:SF8">
    <property type="entry name" value="DIACETYLCHITOBIOSE UPTAKE SYSTEM PERMEASE PROTEIN DASB"/>
    <property type="match status" value="1"/>
</dbReference>
<evidence type="ECO:0000313" key="11">
    <source>
        <dbReference type="Proteomes" id="UP000000851"/>
    </source>
</evidence>
<evidence type="ECO:0000313" key="10">
    <source>
        <dbReference type="EMBL" id="ACU76029.1"/>
    </source>
</evidence>
<feature type="compositionally biased region" description="Low complexity" evidence="8">
    <location>
        <begin position="19"/>
        <end position="33"/>
    </location>
</feature>
<keyword evidence="6 7" id="KW-0472">Membrane</keyword>
<protein>
    <submittedName>
        <fullName evidence="10">Binding-protein-dependent transport systems inner membrane component</fullName>
    </submittedName>
</protein>
<evidence type="ECO:0000256" key="2">
    <source>
        <dbReference type="ARBA" id="ARBA00022448"/>
    </source>
</evidence>
<dbReference type="eggNOG" id="COG1175">
    <property type="taxonomic scope" value="Bacteria"/>
</dbReference>
<proteinExistence type="inferred from homology"/>
<keyword evidence="5 7" id="KW-1133">Transmembrane helix</keyword>
<feature type="transmembrane region" description="Helical" evidence="7">
    <location>
        <begin position="300"/>
        <end position="322"/>
    </location>
</feature>
<keyword evidence="2 7" id="KW-0813">Transport</keyword>
<feature type="transmembrane region" description="Helical" evidence="7">
    <location>
        <begin position="44"/>
        <end position="63"/>
    </location>
</feature>
<dbReference type="SUPFAM" id="SSF161098">
    <property type="entry name" value="MetI-like"/>
    <property type="match status" value="1"/>
</dbReference>
<dbReference type="HOGENOM" id="CLU_016047_0_3_11"/>
<evidence type="ECO:0000256" key="4">
    <source>
        <dbReference type="ARBA" id="ARBA00022692"/>
    </source>
</evidence>
<keyword evidence="4 7" id="KW-0812">Transmembrane</keyword>
<evidence type="ECO:0000256" key="6">
    <source>
        <dbReference type="ARBA" id="ARBA00023136"/>
    </source>
</evidence>
<dbReference type="EMBL" id="CP001700">
    <property type="protein sequence ID" value="ACU76029.1"/>
    <property type="molecule type" value="Genomic_DNA"/>
</dbReference>
<feature type="transmembrane region" description="Helical" evidence="7">
    <location>
        <begin position="108"/>
        <end position="130"/>
    </location>
</feature>
<dbReference type="PANTHER" id="PTHR43227">
    <property type="entry name" value="BLL4140 PROTEIN"/>
    <property type="match status" value="1"/>
</dbReference>
<dbReference type="InParanoid" id="C7Q716"/>
<dbReference type="KEGG" id="cai:Caci_7200"/>
<evidence type="ECO:0000256" key="3">
    <source>
        <dbReference type="ARBA" id="ARBA00022475"/>
    </source>
</evidence>
<evidence type="ECO:0000256" key="8">
    <source>
        <dbReference type="SAM" id="MobiDB-lite"/>
    </source>
</evidence>
<dbReference type="Pfam" id="PF00528">
    <property type="entry name" value="BPD_transp_1"/>
    <property type="match status" value="1"/>
</dbReference>
<dbReference type="InterPro" id="IPR000515">
    <property type="entry name" value="MetI-like"/>
</dbReference>
<dbReference type="Gene3D" id="1.10.3720.10">
    <property type="entry name" value="MetI-like"/>
    <property type="match status" value="1"/>
</dbReference>
<keyword evidence="3" id="KW-1003">Cell membrane</keyword>
<name>C7Q716_CATAD</name>
<dbReference type="RefSeq" id="WP_015795757.1">
    <property type="nucleotide sequence ID" value="NC_013131.1"/>
</dbReference>
<evidence type="ECO:0000256" key="7">
    <source>
        <dbReference type="RuleBase" id="RU363032"/>
    </source>
</evidence>
<feature type="region of interest" description="Disordered" evidence="8">
    <location>
        <begin position="1"/>
        <end position="38"/>
    </location>
</feature>